<keyword evidence="25" id="KW-1185">Reference proteome</keyword>
<dbReference type="InterPro" id="IPR000299">
    <property type="entry name" value="FERM_domain"/>
</dbReference>
<proteinExistence type="inferred from homology"/>
<dbReference type="InterPro" id="IPR020635">
    <property type="entry name" value="Tyr_kinase_cat_dom"/>
</dbReference>
<feature type="region of interest" description="Disordered" evidence="21">
    <location>
        <begin position="684"/>
        <end position="719"/>
    </location>
</feature>
<keyword evidence="11" id="KW-0418">Kinase</keyword>
<name>A0AAV7X6C9_9NEOP</name>
<evidence type="ECO:0000256" key="1">
    <source>
        <dbReference type="ARBA" id="ARBA00004246"/>
    </source>
</evidence>
<feature type="domain" description="Protein kinase" evidence="22">
    <location>
        <begin position="417"/>
        <end position="676"/>
    </location>
</feature>
<dbReference type="Pfam" id="PF18038">
    <property type="entry name" value="FERM_N_2"/>
    <property type="match status" value="1"/>
</dbReference>
<dbReference type="Pfam" id="PF03623">
    <property type="entry name" value="Focal_AT"/>
    <property type="match status" value="1"/>
</dbReference>
<evidence type="ECO:0000313" key="25">
    <source>
        <dbReference type="Proteomes" id="UP001075354"/>
    </source>
</evidence>
<comment type="catalytic activity">
    <reaction evidence="18">
        <text>L-tyrosyl-[protein] + ATP = O-phospho-L-tyrosyl-[protein] + ADP + H(+)</text>
        <dbReference type="Rhea" id="RHEA:10596"/>
        <dbReference type="Rhea" id="RHEA-COMP:10136"/>
        <dbReference type="Rhea" id="RHEA-COMP:20101"/>
        <dbReference type="ChEBI" id="CHEBI:15378"/>
        <dbReference type="ChEBI" id="CHEBI:30616"/>
        <dbReference type="ChEBI" id="CHEBI:46858"/>
        <dbReference type="ChEBI" id="CHEBI:61978"/>
        <dbReference type="ChEBI" id="CHEBI:456216"/>
        <dbReference type="EC" id="2.7.10.2"/>
    </reaction>
</comment>
<dbReference type="PROSITE" id="PS00109">
    <property type="entry name" value="PROTEIN_KINASE_TYR"/>
    <property type="match status" value="1"/>
</dbReference>
<evidence type="ECO:0000256" key="7">
    <source>
        <dbReference type="ARBA" id="ARBA00022490"/>
    </source>
</evidence>
<dbReference type="Gene3D" id="3.30.200.20">
    <property type="entry name" value="Phosphorylase Kinase, domain 1"/>
    <property type="match status" value="1"/>
</dbReference>
<dbReference type="InterPro" id="IPR019749">
    <property type="entry name" value="Band_41_domain"/>
</dbReference>
<dbReference type="GO" id="GO:0042995">
    <property type="term" value="C:cell projection"/>
    <property type="evidence" value="ECO:0007669"/>
    <property type="project" value="UniProtKB-SubCell"/>
</dbReference>
<feature type="compositionally biased region" description="Polar residues" evidence="21">
    <location>
        <begin position="865"/>
        <end position="892"/>
    </location>
</feature>
<keyword evidence="10 20" id="KW-0547">Nucleotide-binding</keyword>
<gene>
    <name evidence="24" type="ORF">ONE63_004819</name>
</gene>
<dbReference type="SUPFAM" id="SSF68993">
    <property type="entry name" value="FAT domain of focal adhesion kinase"/>
    <property type="match status" value="1"/>
</dbReference>
<dbReference type="Gene3D" id="1.10.510.10">
    <property type="entry name" value="Transferase(Phosphotransferase) domain 1"/>
    <property type="match status" value="1"/>
</dbReference>
<dbReference type="PROSITE" id="PS00107">
    <property type="entry name" value="PROTEIN_KINASE_ATP"/>
    <property type="match status" value="1"/>
</dbReference>
<evidence type="ECO:0000256" key="10">
    <source>
        <dbReference type="ARBA" id="ARBA00022741"/>
    </source>
</evidence>
<evidence type="ECO:0000256" key="16">
    <source>
        <dbReference type="ARBA" id="ARBA00023137"/>
    </source>
</evidence>
<dbReference type="InterPro" id="IPR041784">
    <property type="entry name" value="FAK1/PYK2_FERM_C"/>
</dbReference>
<feature type="compositionally biased region" description="Basic and acidic residues" evidence="21">
    <location>
        <begin position="684"/>
        <end position="693"/>
    </location>
</feature>
<feature type="region of interest" description="Disordered" evidence="21">
    <location>
        <begin position="1171"/>
        <end position="1191"/>
    </location>
</feature>
<dbReference type="Proteomes" id="UP001075354">
    <property type="component" value="Chromosome 16"/>
</dbReference>
<dbReference type="PROSITE" id="PS50057">
    <property type="entry name" value="FERM_3"/>
    <property type="match status" value="1"/>
</dbReference>
<evidence type="ECO:0000256" key="3">
    <source>
        <dbReference type="ARBA" id="ARBA00004413"/>
    </source>
</evidence>
<keyword evidence="8" id="KW-0597">Phosphoprotein</keyword>
<dbReference type="InterPro" id="IPR011993">
    <property type="entry name" value="PH-like_dom_sf"/>
</dbReference>
<evidence type="ECO:0000259" key="23">
    <source>
        <dbReference type="PROSITE" id="PS50057"/>
    </source>
</evidence>
<dbReference type="CDD" id="cd13190">
    <property type="entry name" value="FERM_C_FAK1"/>
    <property type="match status" value="1"/>
</dbReference>
<dbReference type="PRINTS" id="PR00109">
    <property type="entry name" value="TYRKINASE"/>
</dbReference>
<dbReference type="InterPro" id="IPR005189">
    <property type="entry name" value="Focal_adhesion_kin_target_dom"/>
</dbReference>
<feature type="compositionally biased region" description="Polar residues" evidence="21">
    <location>
        <begin position="845"/>
        <end position="857"/>
    </location>
</feature>
<evidence type="ECO:0000256" key="17">
    <source>
        <dbReference type="ARBA" id="ARBA00023273"/>
    </source>
</evidence>
<dbReference type="SUPFAM" id="SSF56112">
    <property type="entry name" value="Protein kinase-like (PK-like)"/>
    <property type="match status" value="1"/>
</dbReference>
<evidence type="ECO:0000256" key="2">
    <source>
        <dbReference type="ARBA" id="ARBA00004316"/>
    </source>
</evidence>
<dbReference type="GO" id="GO:0007172">
    <property type="term" value="P:signal complex assembly"/>
    <property type="evidence" value="ECO:0007669"/>
    <property type="project" value="InterPro"/>
</dbReference>
<organism evidence="24 25">
    <name type="scientific">Megalurothrips usitatus</name>
    <name type="common">bean blossom thrips</name>
    <dbReference type="NCBI Taxonomy" id="439358"/>
    <lineage>
        <taxon>Eukaryota</taxon>
        <taxon>Metazoa</taxon>
        <taxon>Ecdysozoa</taxon>
        <taxon>Arthropoda</taxon>
        <taxon>Hexapoda</taxon>
        <taxon>Insecta</taxon>
        <taxon>Pterygota</taxon>
        <taxon>Neoptera</taxon>
        <taxon>Paraneoptera</taxon>
        <taxon>Thysanoptera</taxon>
        <taxon>Terebrantia</taxon>
        <taxon>Thripoidea</taxon>
        <taxon>Thripidae</taxon>
        <taxon>Megalurothrips</taxon>
    </lineage>
</organism>
<feature type="region of interest" description="Disordered" evidence="21">
    <location>
        <begin position="943"/>
        <end position="975"/>
    </location>
</feature>
<feature type="compositionally biased region" description="Polar residues" evidence="21">
    <location>
        <begin position="792"/>
        <end position="811"/>
    </location>
</feature>
<dbReference type="FunFam" id="3.30.200.20:FF:000194">
    <property type="entry name" value="protein-tyrosine kinase 2-beta isoform X1"/>
    <property type="match status" value="1"/>
</dbReference>
<sequence length="1218" mass="134952">MSHFGSQASLGCGRTGAGMDSVHEMKSSVGMQATLKVQLLNSVNIVKYGDATDIKSIINLVTSNLGNQQDSQRSYQHMYAMRIVHPTTGEFYWLHQDMTMHQVHEKYTMKHPISEWHYELRVRYHPLDLSDVYEKDRVTFYYYYDQIANEYLSKQTVDVDQDLAVQLGVLHMRYHFKEMGHVALDKKSNIEYLEKDHGLHRFLPRSIIDAAKPKAIRKAIQSQFKSVAKLSERDAALRFLEILRSHFEFDHERFHVSLGSGWSIPVELVIGPSLGISYVTHQATTPSKMAELSRIQAIQTLMTECEAHRKAMVQLRVAGTSESLTVTCASMEAAESLADLIDGYCRLLAGSNTSLWNRKAALWKRYPCPCAATKDAQGSKPKPGGPTLTEDYAEIVDEEGDYSTPATRDYELVRNQVELSEIIGEGQFGDVHKGNYRSTKDGHIVPVAIKTCKPDADLATAEKFLEEAYIMQQFHHPHIIRLVGVCSDSPIWIVMELARLGELRAYLQQNTSRLDLATLLLYSFQLSTALSYLESKKFVHRDIAARNVLVSSHTCVKLADFGLSRWVEDQSYYKASKGKLPIKWMAPESINFRRFTTASDVWMFGVCMWEILMLGVKPFQGVKNNDVIGKIENGERLALPQRCPPRLYSLMSLCWSYEPSKRPSFKDVKEVLNEILLEERSQLQETMRRENRRVQAMSWGSSGSDDLPPPKPSRMPQLAHSPLGAADCSSNTSLNSAAAVAPNVQTYIVAQNPEVLMQLMRENENRVLNPAVYTTPASAFNTLAVDFKDKGPSNSPSTCSLTQSPHLSSSRRTLDCVSPSTSLGAVSDSASSPIMRKSLPRNKAKQVTTPMVASTSSLKDDSDDASTCSQLSMTLSTHSSTALDQTPTQGPTPSAIYGDPVLDPEAEARLIELRIKQQQKQSEEDGKWLAEEESNLKKRLSMVGAESEEAIAPGPDTASRGPSPDHSEHSTASLDRVIVVKKMEPTPTADLDRANDNVYECTTTVVRAVMTLSQGVQQGNVDEYLDLVRHVGVELRALLTSVDDLVPLFPMAAHREVEMAHKVLSKDMSELVNAMKLAQSYSSTTHDNVYRKGMLSAAHVLAMDAKNLLDAVDSIRIRFPDVDRIISNGGIPPPEPAPEGPSGSSFRDIDAAETPTNPMVCITDSVAGIVLPTTPPPPAEPESAPHPLEQPIYVASGIPVNHLQKVHASQSPARADCS</sequence>
<evidence type="ECO:0000256" key="5">
    <source>
        <dbReference type="ARBA" id="ARBA00011903"/>
    </source>
</evidence>
<keyword evidence="7" id="KW-0963">Cytoplasm</keyword>
<comment type="subcellular location">
    <subcellularLocation>
        <location evidence="1">Cell junction</location>
        <location evidence="1">Focal adhesion</location>
    </subcellularLocation>
    <subcellularLocation>
        <location evidence="3">Cell membrane</location>
        <topology evidence="3">Peripheral membrane protein</topology>
        <orientation evidence="3">Cytoplasmic side</orientation>
    </subcellularLocation>
    <subcellularLocation>
        <location evidence="2">Cell projection</location>
    </subcellularLocation>
    <subcellularLocation>
        <location evidence="4">Cytoplasm</location>
    </subcellularLocation>
</comment>
<dbReference type="GO" id="GO:0005925">
    <property type="term" value="C:focal adhesion"/>
    <property type="evidence" value="ECO:0007669"/>
    <property type="project" value="UniProtKB-SubCell"/>
</dbReference>
<keyword evidence="12 20" id="KW-0067">ATP-binding</keyword>
<dbReference type="InterPro" id="IPR011009">
    <property type="entry name" value="Kinase-like_dom_sf"/>
</dbReference>
<dbReference type="CDD" id="cd05056">
    <property type="entry name" value="PTKc_FAK"/>
    <property type="match status" value="1"/>
</dbReference>
<dbReference type="Pfam" id="PF00373">
    <property type="entry name" value="FERM_M"/>
    <property type="match status" value="1"/>
</dbReference>
<dbReference type="InterPro" id="IPR008266">
    <property type="entry name" value="Tyr_kinase_AS"/>
</dbReference>
<evidence type="ECO:0000256" key="6">
    <source>
        <dbReference type="ARBA" id="ARBA00022475"/>
    </source>
</evidence>
<dbReference type="InterPro" id="IPR000719">
    <property type="entry name" value="Prot_kinase_dom"/>
</dbReference>
<evidence type="ECO:0000256" key="4">
    <source>
        <dbReference type="ARBA" id="ARBA00004496"/>
    </source>
</evidence>
<dbReference type="SUPFAM" id="SSF47031">
    <property type="entry name" value="Second domain of FERM"/>
    <property type="match status" value="1"/>
</dbReference>
<evidence type="ECO:0000256" key="8">
    <source>
        <dbReference type="ARBA" id="ARBA00022553"/>
    </source>
</evidence>
<dbReference type="InterPro" id="IPR017441">
    <property type="entry name" value="Protein_kinase_ATP_BS"/>
</dbReference>
<comment type="caution">
    <text evidence="24">The sequence shown here is derived from an EMBL/GenBank/DDBJ whole genome shotgun (WGS) entry which is preliminary data.</text>
</comment>
<dbReference type="Gene3D" id="1.20.120.330">
    <property type="entry name" value="Nucleotidyltransferases domain 2"/>
    <property type="match status" value="1"/>
</dbReference>
<dbReference type="AlphaFoldDB" id="A0AAV7X6C9"/>
<evidence type="ECO:0000256" key="20">
    <source>
        <dbReference type="PROSITE-ProRule" id="PRU10141"/>
    </source>
</evidence>
<dbReference type="GO" id="GO:0005737">
    <property type="term" value="C:cytoplasm"/>
    <property type="evidence" value="ECO:0007669"/>
    <property type="project" value="UniProtKB-SubCell"/>
</dbReference>
<dbReference type="EMBL" id="JAPTSV010000016">
    <property type="protein sequence ID" value="KAJ1519539.1"/>
    <property type="molecule type" value="Genomic_DNA"/>
</dbReference>
<feature type="domain" description="FERM" evidence="23">
    <location>
        <begin position="33"/>
        <end position="352"/>
    </location>
</feature>
<evidence type="ECO:0000256" key="19">
    <source>
        <dbReference type="ARBA" id="ARBA00061333"/>
    </source>
</evidence>
<dbReference type="SMART" id="SM00295">
    <property type="entry name" value="B41"/>
    <property type="match status" value="1"/>
</dbReference>
<evidence type="ECO:0000256" key="15">
    <source>
        <dbReference type="ARBA" id="ARBA00023136"/>
    </source>
</evidence>
<keyword evidence="9" id="KW-0808">Transferase</keyword>
<keyword evidence="14" id="KW-0727">SH2 domain</keyword>
<keyword evidence="16" id="KW-0829">Tyrosine-protein kinase</keyword>
<dbReference type="InterPro" id="IPR049385">
    <property type="entry name" value="FAK1-like_FERM_C"/>
</dbReference>
<evidence type="ECO:0000256" key="21">
    <source>
        <dbReference type="SAM" id="MobiDB-lite"/>
    </source>
</evidence>
<dbReference type="Gene3D" id="3.10.20.90">
    <property type="entry name" value="Phosphatidylinositol 3-kinase Catalytic Subunit, Chain A, domain 1"/>
    <property type="match status" value="1"/>
</dbReference>
<protein>
    <recommendedName>
        <fullName evidence="5">non-specific protein-tyrosine kinase</fullName>
        <ecNumber evidence="5">2.7.10.2</ecNumber>
    </recommendedName>
</protein>
<dbReference type="InterPro" id="IPR029071">
    <property type="entry name" value="Ubiquitin-like_domsf"/>
</dbReference>
<dbReference type="SMART" id="SM00219">
    <property type="entry name" value="TyrKc"/>
    <property type="match status" value="1"/>
</dbReference>
<dbReference type="GO" id="GO:0004715">
    <property type="term" value="F:non-membrane spanning protein tyrosine kinase activity"/>
    <property type="evidence" value="ECO:0007669"/>
    <property type="project" value="UniProtKB-EC"/>
</dbReference>
<evidence type="ECO:0000256" key="11">
    <source>
        <dbReference type="ARBA" id="ARBA00022777"/>
    </source>
</evidence>
<dbReference type="SUPFAM" id="SSF54236">
    <property type="entry name" value="Ubiquitin-like"/>
    <property type="match status" value="1"/>
</dbReference>
<evidence type="ECO:0000313" key="24">
    <source>
        <dbReference type="EMBL" id="KAJ1519539.1"/>
    </source>
</evidence>
<keyword evidence="17" id="KW-0966">Cell projection</keyword>
<dbReference type="InterPro" id="IPR001245">
    <property type="entry name" value="Ser-Thr/Tyr_kinase_cat_dom"/>
</dbReference>
<accession>A0AAV7X6C9</accession>
<feature type="binding site" evidence="20">
    <location>
        <position position="450"/>
    </location>
    <ligand>
        <name>ATP</name>
        <dbReference type="ChEBI" id="CHEBI:30616"/>
    </ligand>
</feature>
<comment type="similarity">
    <text evidence="19">Belongs to the protein kinase superfamily. Tyr protein kinase family. Fes/fps subfamily.</text>
</comment>
<dbReference type="InterPro" id="IPR019748">
    <property type="entry name" value="FERM_central"/>
</dbReference>
<dbReference type="PANTHER" id="PTHR46221">
    <property type="entry name" value="FERM AND PDZ DOMAIN-CONTAINING PROTEIN FAMILY MEMBER"/>
    <property type="match status" value="1"/>
</dbReference>
<dbReference type="GO" id="GO:0005886">
    <property type="term" value="C:plasma membrane"/>
    <property type="evidence" value="ECO:0007669"/>
    <property type="project" value="UniProtKB-SubCell"/>
</dbReference>
<dbReference type="GO" id="GO:0030182">
    <property type="term" value="P:neuron differentiation"/>
    <property type="evidence" value="ECO:0007669"/>
    <property type="project" value="UniProtKB-ARBA"/>
</dbReference>
<dbReference type="Pfam" id="PF21477">
    <property type="entry name" value="FERM_C_FAK1"/>
    <property type="match status" value="1"/>
</dbReference>
<dbReference type="Gene3D" id="2.30.29.30">
    <property type="entry name" value="Pleckstrin-homology domain (PH domain)/Phosphotyrosine-binding domain (PTB)"/>
    <property type="match status" value="1"/>
</dbReference>
<keyword evidence="13" id="KW-0965">Cell junction</keyword>
<evidence type="ECO:0000259" key="22">
    <source>
        <dbReference type="PROSITE" id="PS50011"/>
    </source>
</evidence>
<evidence type="ECO:0000256" key="9">
    <source>
        <dbReference type="ARBA" id="ARBA00022679"/>
    </source>
</evidence>
<feature type="compositionally biased region" description="Polar residues" evidence="21">
    <location>
        <begin position="818"/>
        <end position="832"/>
    </location>
</feature>
<keyword evidence="6" id="KW-1003">Cell membrane</keyword>
<evidence type="ECO:0000256" key="13">
    <source>
        <dbReference type="ARBA" id="ARBA00022949"/>
    </source>
</evidence>
<dbReference type="EC" id="2.7.10.2" evidence="5"/>
<feature type="region of interest" description="Disordered" evidence="21">
    <location>
        <begin position="1126"/>
        <end position="1151"/>
    </location>
</feature>
<dbReference type="Gene3D" id="1.20.80.10">
    <property type="match status" value="1"/>
</dbReference>
<dbReference type="InterPro" id="IPR014352">
    <property type="entry name" value="FERM/acyl-CoA-bd_prot_sf"/>
</dbReference>
<dbReference type="Pfam" id="PF07714">
    <property type="entry name" value="PK_Tyr_Ser-Thr"/>
    <property type="match status" value="1"/>
</dbReference>
<dbReference type="GO" id="GO:0008284">
    <property type="term" value="P:positive regulation of cell population proliferation"/>
    <property type="evidence" value="ECO:0007669"/>
    <property type="project" value="UniProtKB-ARBA"/>
</dbReference>
<keyword evidence="15" id="KW-0472">Membrane</keyword>
<dbReference type="GO" id="GO:0009887">
    <property type="term" value="P:animal organ morphogenesis"/>
    <property type="evidence" value="ECO:0007669"/>
    <property type="project" value="UniProtKB-ARBA"/>
</dbReference>
<dbReference type="InterPro" id="IPR036137">
    <property type="entry name" value="Focal_adhe_kin_target_dom_sf"/>
</dbReference>
<evidence type="ECO:0000256" key="12">
    <source>
        <dbReference type="ARBA" id="ARBA00022840"/>
    </source>
</evidence>
<reference evidence="24" key="1">
    <citation type="submission" date="2022-12" db="EMBL/GenBank/DDBJ databases">
        <title>Chromosome-level genome assembly of the bean flower thrips Megalurothrips usitatus.</title>
        <authorList>
            <person name="Ma L."/>
            <person name="Liu Q."/>
            <person name="Li H."/>
            <person name="Cai W."/>
        </authorList>
    </citation>
    <scope>NUCLEOTIDE SEQUENCE</scope>
    <source>
        <strain evidence="24">Cailab_2022a</strain>
    </source>
</reference>
<dbReference type="CDD" id="cd14473">
    <property type="entry name" value="FERM_B-lobe"/>
    <property type="match status" value="1"/>
</dbReference>
<dbReference type="InterPro" id="IPR041390">
    <property type="entry name" value="FADK_N"/>
</dbReference>
<evidence type="ECO:0000256" key="14">
    <source>
        <dbReference type="ARBA" id="ARBA00022999"/>
    </source>
</evidence>
<dbReference type="FunFam" id="1.10.510.10:FF:000039">
    <property type="entry name" value="Focal adhesion kinase, isoform D"/>
    <property type="match status" value="1"/>
</dbReference>
<feature type="region of interest" description="Disordered" evidence="21">
    <location>
        <begin position="791"/>
        <end position="897"/>
    </location>
</feature>
<evidence type="ECO:0000256" key="18">
    <source>
        <dbReference type="ARBA" id="ARBA00051245"/>
    </source>
</evidence>
<dbReference type="PANTHER" id="PTHR46221:SF9">
    <property type="entry name" value="NON-SPECIFIC PROTEIN-TYROSINE KINASE"/>
    <property type="match status" value="1"/>
</dbReference>
<dbReference type="GO" id="GO:0005524">
    <property type="term" value="F:ATP binding"/>
    <property type="evidence" value="ECO:0007669"/>
    <property type="project" value="UniProtKB-UniRule"/>
</dbReference>
<dbReference type="SUPFAM" id="SSF50729">
    <property type="entry name" value="PH domain-like"/>
    <property type="match status" value="1"/>
</dbReference>
<dbReference type="InterPro" id="IPR035963">
    <property type="entry name" value="FERM_2"/>
</dbReference>
<dbReference type="PROSITE" id="PS50011">
    <property type="entry name" value="PROTEIN_KINASE_DOM"/>
    <property type="match status" value="1"/>
</dbReference>